<dbReference type="Proteomes" id="UP001415857">
    <property type="component" value="Unassembled WGS sequence"/>
</dbReference>
<keyword evidence="6" id="KW-1185">Reference proteome</keyword>
<evidence type="ECO:0000256" key="2">
    <source>
        <dbReference type="ARBA" id="ARBA00023054"/>
    </source>
</evidence>
<evidence type="ECO:0000313" key="5">
    <source>
        <dbReference type="EMBL" id="KAK9270158.1"/>
    </source>
</evidence>
<accession>A0AAP0NCC7</accession>
<name>A0AAP0NCC7_LIQFO</name>
<evidence type="ECO:0000256" key="4">
    <source>
        <dbReference type="SAM" id="MobiDB-lite"/>
    </source>
</evidence>
<evidence type="ECO:0008006" key="7">
    <source>
        <dbReference type="Google" id="ProtNLM"/>
    </source>
</evidence>
<feature type="coiled-coil region" evidence="3">
    <location>
        <begin position="5"/>
        <end position="53"/>
    </location>
</feature>
<dbReference type="Pfam" id="PF05911">
    <property type="entry name" value="FPP"/>
    <property type="match status" value="1"/>
</dbReference>
<reference evidence="5 6" key="1">
    <citation type="journal article" date="2024" name="Plant J.">
        <title>Genome sequences and population genomics reveal climatic adaptation and genomic divergence between two closely related sweetgum species.</title>
        <authorList>
            <person name="Xu W.Q."/>
            <person name="Ren C.Q."/>
            <person name="Zhang X.Y."/>
            <person name="Comes H.P."/>
            <person name="Liu X.H."/>
            <person name="Li Y.G."/>
            <person name="Kettle C.J."/>
            <person name="Jalonen R."/>
            <person name="Gaisberger H."/>
            <person name="Ma Y.Z."/>
            <person name="Qiu Y.X."/>
        </authorList>
    </citation>
    <scope>NUCLEOTIDE SEQUENCE [LARGE SCALE GENOMIC DNA]</scope>
    <source>
        <strain evidence="5">Hangzhou</strain>
    </source>
</reference>
<sequence length="194" mass="20692">MEAEVRTMSAKVDSLEAEVKKERALSADIAVKCRELEDELSRKKQEVELQQTASSNGELKIKQEDLAVAAGKLAECQKTIASLGKQLKSLATLEDFLIDPTNLPQFSGGGSSTPKAGGEVWMLHSNDTYLSKKDSDTLNIAGESSGPSVNGNDGNSPVSSSSSTSSSNHISNEKSRNGFVKLFSRSKGGIQLQN</sequence>
<gene>
    <name evidence="5" type="ORF">L1049_025734</name>
</gene>
<comment type="caution">
    <text evidence="5">The sequence shown here is derived from an EMBL/GenBank/DDBJ whole genome shotgun (WGS) entry which is preliminary data.</text>
</comment>
<organism evidence="5 6">
    <name type="scientific">Liquidambar formosana</name>
    <name type="common">Formosan gum</name>
    <dbReference type="NCBI Taxonomy" id="63359"/>
    <lineage>
        <taxon>Eukaryota</taxon>
        <taxon>Viridiplantae</taxon>
        <taxon>Streptophyta</taxon>
        <taxon>Embryophyta</taxon>
        <taxon>Tracheophyta</taxon>
        <taxon>Spermatophyta</taxon>
        <taxon>Magnoliopsida</taxon>
        <taxon>eudicotyledons</taxon>
        <taxon>Gunneridae</taxon>
        <taxon>Pentapetalae</taxon>
        <taxon>Saxifragales</taxon>
        <taxon>Altingiaceae</taxon>
        <taxon>Liquidambar</taxon>
    </lineage>
</organism>
<dbReference type="InterPro" id="IPR008587">
    <property type="entry name" value="FPP_plant"/>
</dbReference>
<feature type="compositionally biased region" description="Low complexity" evidence="4">
    <location>
        <begin position="148"/>
        <end position="170"/>
    </location>
</feature>
<dbReference type="PANTHER" id="PTHR31580:SF5">
    <property type="entry name" value="FILAMENT-LIKE PLANT PROTEIN 1-RELATED"/>
    <property type="match status" value="1"/>
</dbReference>
<comment type="similarity">
    <text evidence="1">Belongs to the FPP family.</text>
</comment>
<evidence type="ECO:0000256" key="3">
    <source>
        <dbReference type="SAM" id="Coils"/>
    </source>
</evidence>
<keyword evidence="2 3" id="KW-0175">Coiled coil</keyword>
<evidence type="ECO:0000256" key="1">
    <source>
        <dbReference type="ARBA" id="ARBA00005921"/>
    </source>
</evidence>
<feature type="region of interest" description="Disordered" evidence="4">
    <location>
        <begin position="132"/>
        <end position="180"/>
    </location>
</feature>
<dbReference type="EMBL" id="JBBPBK010000014">
    <property type="protein sequence ID" value="KAK9270158.1"/>
    <property type="molecule type" value="Genomic_DNA"/>
</dbReference>
<proteinExistence type="inferred from homology"/>
<dbReference type="PANTHER" id="PTHR31580">
    <property type="entry name" value="FILAMENT-LIKE PLANT PROTEIN 4"/>
    <property type="match status" value="1"/>
</dbReference>
<dbReference type="AlphaFoldDB" id="A0AAP0NCC7"/>
<evidence type="ECO:0000313" key="6">
    <source>
        <dbReference type="Proteomes" id="UP001415857"/>
    </source>
</evidence>
<protein>
    <recommendedName>
        <fullName evidence="7">Filament-like plant protein</fullName>
    </recommendedName>
</protein>